<dbReference type="EMBL" id="BARV01010249">
    <property type="protein sequence ID" value="GAI09896.1"/>
    <property type="molecule type" value="Genomic_DNA"/>
</dbReference>
<protein>
    <recommendedName>
        <fullName evidence="3">TsaA-like domain-containing protein</fullName>
    </recommendedName>
</protein>
<evidence type="ECO:0000259" key="3">
    <source>
        <dbReference type="PROSITE" id="PS51668"/>
    </source>
</evidence>
<dbReference type="InterPro" id="IPR040372">
    <property type="entry name" value="YaeB-like"/>
</dbReference>
<comment type="similarity">
    <text evidence="2">Belongs to the tRNA methyltransferase O family.</text>
</comment>
<proteinExistence type="inferred from homology"/>
<reference evidence="4" key="1">
    <citation type="journal article" date="2014" name="Front. Microbiol.">
        <title>High frequency of phylogenetically diverse reductive dehalogenase-homologous genes in deep subseafloor sedimentary metagenomes.</title>
        <authorList>
            <person name="Kawai M."/>
            <person name="Futagami T."/>
            <person name="Toyoda A."/>
            <person name="Takaki Y."/>
            <person name="Nishi S."/>
            <person name="Hori S."/>
            <person name="Arai W."/>
            <person name="Tsubouchi T."/>
            <person name="Morono Y."/>
            <person name="Uchiyama I."/>
            <person name="Ito T."/>
            <person name="Fujiyama A."/>
            <person name="Inagaki F."/>
            <person name="Takami H."/>
        </authorList>
    </citation>
    <scope>NUCLEOTIDE SEQUENCE</scope>
    <source>
        <strain evidence="4">Expedition CK06-06</strain>
    </source>
</reference>
<dbReference type="InterPro" id="IPR036414">
    <property type="entry name" value="YaeB_N_sf"/>
</dbReference>
<comment type="caution">
    <text evidence="4">The sequence shown here is derived from an EMBL/GenBank/DDBJ whole genome shotgun (WGS) entry which is preliminary data.</text>
</comment>
<evidence type="ECO:0000313" key="4">
    <source>
        <dbReference type="EMBL" id="GAI09896.1"/>
    </source>
</evidence>
<feature type="domain" description="TsaA-like" evidence="3">
    <location>
        <begin position="4"/>
        <end position="144"/>
    </location>
</feature>
<sequence length="144" mass="16792">MRRLKPIGIIHTPYKKDGEAPHQAYRSKEVGEIEVFKEYEEGLKDIEGFSHLIILYLFHKSVKRSVKKEHYLNSFGLLVKPYLDDTPRGLFATRSPNRPNPIGLTIVKLLERKENILKVRYIDMLDGTPLLDIKPYVPKFDQKT</sequence>
<dbReference type="Pfam" id="PF01980">
    <property type="entry name" value="TrmO_N"/>
    <property type="match status" value="1"/>
</dbReference>
<dbReference type="InterPro" id="IPR036413">
    <property type="entry name" value="YaeB-like_sf"/>
</dbReference>
<name>X1LVQ4_9ZZZZ</name>
<organism evidence="4">
    <name type="scientific">marine sediment metagenome</name>
    <dbReference type="NCBI Taxonomy" id="412755"/>
    <lineage>
        <taxon>unclassified sequences</taxon>
        <taxon>metagenomes</taxon>
        <taxon>ecological metagenomes</taxon>
    </lineage>
</organism>
<dbReference type="PROSITE" id="PS51668">
    <property type="entry name" value="TSAA_2"/>
    <property type="match status" value="1"/>
</dbReference>
<dbReference type="PANTHER" id="PTHR12818:SF0">
    <property type="entry name" value="TRNA (ADENINE(37)-N6)-METHYLTRANSFERASE"/>
    <property type="match status" value="1"/>
</dbReference>
<dbReference type="CDD" id="cd09281">
    <property type="entry name" value="UPF0066"/>
    <property type="match status" value="1"/>
</dbReference>
<dbReference type="NCBIfam" id="TIGR00104">
    <property type="entry name" value="tRNA_TsaA"/>
    <property type="match status" value="1"/>
</dbReference>
<dbReference type="AlphaFoldDB" id="X1LVQ4"/>
<evidence type="ECO:0000256" key="2">
    <source>
        <dbReference type="ARBA" id="ARBA00033753"/>
    </source>
</evidence>
<evidence type="ECO:0000256" key="1">
    <source>
        <dbReference type="ARBA" id="ARBA00022691"/>
    </source>
</evidence>
<dbReference type="InterPro" id="IPR023370">
    <property type="entry name" value="TrmO-like_N"/>
</dbReference>
<accession>X1LVQ4</accession>
<dbReference type="SUPFAM" id="SSF118196">
    <property type="entry name" value="YaeB-like"/>
    <property type="match status" value="1"/>
</dbReference>
<dbReference type="PANTHER" id="PTHR12818">
    <property type="entry name" value="TRNA (ADENINE(37)-N6)-METHYLTRANSFERASE"/>
    <property type="match status" value="1"/>
</dbReference>
<gene>
    <name evidence="4" type="ORF">S06H3_19908</name>
</gene>
<feature type="non-terminal residue" evidence="4">
    <location>
        <position position="144"/>
    </location>
</feature>
<dbReference type="Gene3D" id="2.40.30.70">
    <property type="entry name" value="YaeB-like"/>
    <property type="match status" value="1"/>
</dbReference>
<keyword evidence="1" id="KW-0949">S-adenosyl-L-methionine</keyword>